<proteinExistence type="inferred from homology"/>
<dbReference type="AlphaFoldDB" id="A0A8H4K7F6"/>
<feature type="non-terminal residue" evidence="3">
    <location>
        <position position="1"/>
    </location>
</feature>
<evidence type="ECO:0000256" key="1">
    <source>
        <dbReference type="ARBA" id="ARBA00008779"/>
    </source>
</evidence>
<dbReference type="Gene3D" id="3.40.720.10">
    <property type="entry name" value="Alkaline Phosphatase, subunit A"/>
    <property type="match status" value="1"/>
</dbReference>
<dbReference type="InterPro" id="IPR000917">
    <property type="entry name" value="Sulfatase_N"/>
</dbReference>
<reference evidence="3 4" key="1">
    <citation type="submission" date="2020-01" db="EMBL/GenBank/DDBJ databases">
        <title>Identification and distribution of gene clusters putatively required for synthesis of sphingolipid metabolism inhibitors in phylogenetically diverse species of the filamentous fungus Fusarium.</title>
        <authorList>
            <person name="Kim H.-S."/>
            <person name="Busman M."/>
            <person name="Brown D.W."/>
            <person name="Divon H."/>
            <person name="Uhlig S."/>
            <person name="Proctor R.H."/>
        </authorList>
    </citation>
    <scope>NUCLEOTIDE SEQUENCE [LARGE SCALE GENOMIC DNA]</scope>
    <source>
        <strain evidence="3 4">NRRL 20459</strain>
    </source>
</reference>
<dbReference type="PANTHER" id="PTHR43108:SF8">
    <property type="entry name" value="SD21168P"/>
    <property type="match status" value="1"/>
</dbReference>
<accession>A0A8H4K7F6</accession>
<dbReference type="GO" id="GO:0008449">
    <property type="term" value="F:N-acetylglucosamine-6-sulfatase activity"/>
    <property type="evidence" value="ECO:0007669"/>
    <property type="project" value="TreeGrafter"/>
</dbReference>
<keyword evidence="4" id="KW-1185">Reference proteome</keyword>
<dbReference type="Proteomes" id="UP000554235">
    <property type="component" value="Unassembled WGS sequence"/>
</dbReference>
<dbReference type="InterPro" id="IPR017850">
    <property type="entry name" value="Alkaline_phosphatase_core_sf"/>
</dbReference>
<name>A0A8H4K7F6_9HYPO</name>
<feature type="domain" description="Sulfatase N-terminal" evidence="2">
    <location>
        <begin position="21"/>
        <end position="152"/>
    </location>
</feature>
<dbReference type="EMBL" id="JAADYS010003666">
    <property type="protein sequence ID" value="KAF4445100.1"/>
    <property type="molecule type" value="Genomic_DNA"/>
</dbReference>
<evidence type="ECO:0000313" key="4">
    <source>
        <dbReference type="Proteomes" id="UP000554235"/>
    </source>
</evidence>
<gene>
    <name evidence="3" type="ORF">FALBO_17202</name>
</gene>
<dbReference type="GO" id="GO:0005539">
    <property type="term" value="F:glycosaminoglycan binding"/>
    <property type="evidence" value="ECO:0007669"/>
    <property type="project" value="TreeGrafter"/>
</dbReference>
<dbReference type="PANTHER" id="PTHR43108">
    <property type="entry name" value="N-ACETYLGLUCOSAMINE-6-SULFATASE FAMILY MEMBER"/>
    <property type="match status" value="1"/>
</dbReference>
<dbReference type="Pfam" id="PF00884">
    <property type="entry name" value="Sulfatase"/>
    <property type="match status" value="1"/>
</dbReference>
<dbReference type="OrthoDB" id="96314at2759"/>
<protein>
    <submittedName>
        <fullName evidence="3">Arylsulfatase</fullName>
    </submittedName>
</protein>
<comment type="similarity">
    <text evidence="1">Belongs to the sulfatase family.</text>
</comment>
<sequence>MTDDQDLHMESVEHMPFLKAAHNHNVTSVAPPHGGYPKVVTQGINDDNLFLWMQEAGYNTDYSGKLWNFHTVDNYDQPYANGFNGSDFLLDPFTYQYWNGKISHNNEEPVSIANQYSTDVIAQRAVSWLHEALEADRPFFLTVSPIAPHSNWIIDEEKDLSYLEEPKPAPRHQHLFKDYEIPRSPSFNKAIDGAPNIDPTIKNLQWGDFIRGLLEAQDRQSQYPFLTDGDVNITEVSGYN</sequence>
<comment type="caution">
    <text evidence="3">The sequence shown here is derived from an EMBL/GenBank/DDBJ whole genome shotgun (WGS) entry which is preliminary data.</text>
</comment>
<dbReference type="SUPFAM" id="SSF53649">
    <property type="entry name" value="Alkaline phosphatase-like"/>
    <property type="match status" value="1"/>
</dbReference>
<evidence type="ECO:0000313" key="3">
    <source>
        <dbReference type="EMBL" id="KAF4445100.1"/>
    </source>
</evidence>
<organism evidence="3 4">
    <name type="scientific">Fusarium albosuccineum</name>
    <dbReference type="NCBI Taxonomy" id="1237068"/>
    <lineage>
        <taxon>Eukaryota</taxon>
        <taxon>Fungi</taxon>
        <taxon>Dikarya</taxon>
        <taxon>Ascomycota</taxon>
        <taxon>Pezizomycotina</taxon>
        <taxon>Sordariomycetes</taxon>
        <taxon>Hypocreomycetidae</taxon>
        <taxon>Hypocreales</taxon>
        <taxon>Nectriaceae</taxon>
        <taxon>Fusarium</taxon>
        <taxon>Fusarium decemcellulare species complex</taxon>
    </lineage>
</organism>
<evidence type="ECO:0000259" key="2">
    <source>
        <dbReference type="Pfam" id="PF00884"/>
    </source>
</evidence>